<dbReference type="InterPro" id="IPR001851">
    <property type="entry name" value="ABC_transp_permease"/>
</dbReference>
<proteinExistence type="predicted"/>
<feature type="transmembrane region" description="Helical" evidence="11">
    <location>
        <begin position="63"/>
        <end position="82"/>
    </location>
</feature>
<keyword evidence="3" id="KW-1003">Cell membrane</keyword>
<comment type="subcellular location">
    <subcellularLocation>
        <location evidence="1">Cell membrane</location>
        <topology evidence="1">Multi-pass membrane protein</topology>
    </subcellularLocation>
</comment>
<evidence type="ECO:0000256" key="6">
    <source>
        <dbReference type="ARBA" id="ARBA00022692"/>
    </source>
</evidence>
<protein>
    <recommendedName>
        <fullName evidence="10">Xylose transport system permease protein XylH</fullName>
    </recommendedName>
</protein>
<keyword evidence="6 11" id="KW-0812">Transmembrane</keyword>
<keyword evidence="2" id="KW-0813">Transport</keyword>
<keyword evidence="13" id="KW-1185">Reference proteome</keyword>
<keyword evidence="7 11" id="KW-1133">Transmembrane helix</keyword>
<feature type="transmembrane region" description="Helical" evidence="11">
    <location>
        <begin position="386"/>
        <end position="404"/>
    </location>
</feature>
<dbReference type="OrthoDB" id="3468954at2"/>
<evidence type="ECO:0000256" key="5">
    <source>
        <dbReference type="ARBA" id="ARBA00022597"/>
    </source>
</evidence>
<name>A0A4R8UHA2_9MICO</name>
<evidence type="ECO:0000256" key="4">
    <source>
        <dbReference type="ARBA" id="ARBA00022519"/>
    </source>
</evidence>
<keyword evidence="8 11" id="KW-0472">Membrane</keyword>
<evidence type="ECO:0000256" key="2">
    <source>
        <dbReference type="ARBA" id="ARBA00022448"/>
    </source>
</evidence>
<dbReference type="Pfam" id="PF02653">
    <property type="entry name" value="BPD_transp_2"/>
    <property type="match status" value="1"/>
</dbReference>
<evidence type="ECO:0000256" key="1">
    <source>
        <dbReference type="ARBA" id="ARBA00004651"/>
    </source>
</evidence>
<comment type="function">
    <text evidence="9">Part of the binding-protein-dependent transport system for D-xylose. Probably responsible for the translocation of the substrate across the membrane.</text>
</comment>
<gene>
    <name evidence="12" type="ORF">E3O23_01950</name>
</gene>
<keyword evidence="5" id="KW-0762">Sugar transport</keyword>
<evidence type="ECO:0000313" key="13">
    <source>
        <dbReference type="Proteomes" id="UP000297866"/>
    </source>
</evidence>
<dbReference type="PANTHER" id="PTHR32196">
    <property type="entry name" value="ABC TRANSPORTER PERMEASE PROTEIN YPHD-RELATED-RELATED"/>
    <property type="match status" value="1"/>
</dbReference>
<feature type="transmembrane region" description="Helical" evidence="11">
    <location>
        <begin position="144"/>
        <end position="164"/>
    </location>
</feature>
<feature type="transmembrane region" description="Helical" evidence="11">
    <location>
        <begin position="113"/>
        <end position="137"/>
    </location>
</feature>
<evidence type="ECO:0000256" key="10">
    <source>
        <dbReference type="ARBA" id="ARBA00035686"/>
    </source>
</evidence>
<dbReference type="AlphaFoldDB" id="A0A4R8UHA2"/>
<comment type="caution">
    <text evidence="12">The sequence shown here is derived from an EMBL/GenBank/DDBJ whole genome shotgun (WGS) entry which is preliminary data.</text>
</comment>
<dbReference type="CDD" id="cd06579">
    <property type="entry name" value="TM_PBP1_transp_AraH_like"/>
    <property type="match status" value="1"/>
</dbReference>
<accession>A0A4R8UHA2</accession>
<feature type="transmembrane region" description="Helical" evidence="11">
    <location>
        <begin position="358"/>
        <end position="380"/>
    </location>
</feature>
<feature type="transmembrane region" description="Helical" evidence="11">
    <location>
        <begin position="303"/>
        <end position="323"/>
    </location>
</feature>
<evidence type="ECO:0000313" key="12">
    <source>
        <dbReference type="EMBL" id="TFB55976.1"/>
    </source>
</evidence>
<feature type="transmembrane region" description="Helical" evidence="11">
    <location>
        <begin position="33"/>
        <end position="51"/>
    </location>
</feature>
<feature type="transmembrane region" description="Helical" evidence="11">
    <location>
        <begin position="184"/>
        <end position="203"/>
    </location>
</feature>
<dbReference type="Proteomes" id="UP000297866">
    <property type="component" value="Unassembled WGS sequence"/>
</dbReference>
<organism evidence="12 13">
    <name type="scientific">Cryobacterium tagatosivorans</name>
    <dbReference type="NCBI Taxonomy" id="1259199"/>
    <lineage>
        <taxon>Bacteria</taxon>
        <taxon>Bacillati</taxon>
        <taxon>Actinomycetota</taxon>
        <taxon>Actinomycetes</taxon>
        <taxon>Micrococcales</taxon>
        <taxon>Microbacteriaceae</taxon>
        <taxon>Cryobacterium</taxon>
    </lineage>
</organism>
<reference evidence="12 13" key="1">
    <citation type="submission" date="2019-03" db="EMBL/GenBank/DDBJ databases">
        <title>Genomics of glacier-inhabiting Cryobacterium strains.</title>
        <authorList>
            <person name="Liu Q."/>
            <person name="Xin Y.-H."/>
        </authorList>
    </citation>
    <scope>NUCLEOTIDE SEQUENCE [LARGE SCALE GENOMIC DNA]</scope>
    <source>
        <strain evidence="12 13">Sr47</strain>
    </source>
</reference>
<dbReference type="PANTHER" id="PTHR32196:SF32">
    <property type="entry name" value="XYLOSE TRANSPORT SYSTEM PERMEASE PROTEIN XYLH"/>
    <property type="match status" value="1"/>
</dbReference>
<dbReference type="GO" id="GO:0005886">
    <property type="term" value="C:plasma membrane"/>
    <property type="evidence" value="ECO:0007669"/>
    <property type="project" value="UniProtKB-SubCell"/>
</dbReference>
<feature type="transmembrane region" description="Helical" evidence="11">
    <location>
        <begin position="255"/>
        <end position="274"/>
    </location>
</feature>
<evidence type="ECO:0000256" key="11">
    <source>
        <dbReference type="SAM" id="Phobius"/>
    </source>
</evidence>
<sequence length="409" mass="42568">MMSQTTLPSTAESNNSLRKQARMELGAVMSRRTLIFVGVFVVLAVLFHLQSNGLFLTPRNLSLMLRQSAILAVVAAGVAILMTMSEIDLSIGSAVFLCGVVSAELATQGNLPLIVVVLAALGTGVLLGAVQGAWVVFLGIPSFIATLAGLLAFRGIGLLWTNAATIGPVSPEFTALSESYIPPGISYVIIAIALAFGVGFIVIRDRRKSAKRRMEAREGILARPPVPMGRTIGEIALLVVPLGILAWIVGGFLGIPMALVWVVIIVIALSVLMLRTTYGRGAYLLGANREAAIYSGVNVKRTVFIGFIIMGALYGVAGVLLTARLGSSTPGAGEFLELDAIAAAVIGGVSLRGGVGKVAGAVMGAVLLTTINNGMSILNISSFSQAIIKGLILIAALGVDAYILRRSSR</sequence>
<dbReference type="GO" id="GO:0022857">
    <property type="term" value="F:transmembrane transporter activity"/>
    <property type="evidence" value="ECO:0007669"/>
    <property type="project" value="InterPro"/>
</dbReference>
<evidence type="ECO:0000256" key="8">
    <source>
        <dbReference type="ARBA" id="ARBA00023136"/>
    </source>
</evidence>
<evidence type="ECO:0000256" key="9">
    <source>
        <dbReference type="ARBA" id="ARBA00035611"/>
    </source>
</evidence>
<dbReference type="EMBL" id="SOEZ01000010">
    <property type="protein sequence ID" value="TFB55976.1"/>
    <property type="molecule type" value="Genomic_DNA"/>
</dbReference>
<evidence type="ECO:0000256" key="7">
    <source>
        <dbReference type="ARBA" id="ARBA00022989"/>
    </source>
</evidence>
<feature type="transmembrane region" description="Helical" evidence="11">
    <location>
        <begin position="231"/>
        <end position="249"/>
    </location>
</feature>
<keyword evidence="4" id="KW-0997">Cell inner membrane</keyword>
<evidence type="ECO:0000256" key="3">
    <source>
        <dbReference type="ARBA" id="ARBA00022475"/>
    </source>
</evidence>